<organism evidence="1 2">
    <name type="scientific">Scopulibacillus cellulosilyticus</name>
    <dbReference type="NCBI Taxonomy" id="2665665"/>
    <lineage>
        <taxon>Bacteria</taxon>
        <taxon>Bacillati</taxon>
        <taxon>Bacillota</taxon>
        <taxon>Bacilli</taxon>
        <taxon>Bacillales</taxon>
        <taxon>Sporolactobacillaceae</taxon>
        <taxon>Scopulibacillus</taxon>
    </lineage>
</organism>
<protein>
    <recommendedName>
        <fullName evidence="3">Spo0E like sporulation regulatory protein</fullName>
    </recommendedName>
</protein>
<keyword evidence="2" id="KW-1185">Reference proteome</keyword>
<comment type="caution">
    <text evidence="1">The sequence shown here is derived from an EMBL/GenBank/DDBJ whole genome shotgun (WGS) entry which is preliminary data.</text>
</comment>
<reference evidence="2" key="1">
    <citation type="journal article" date="2019" name="Int. J. Syst. Evol. Microbiol.">
        <title>The Global Catalogue of Microorganisms (GCM) 10K type strain sequencing project: providing services to taxonomists for standard genome sequencing and annotation.</title>
        <authorList>
            <consortium name="The Broad Institute Genomics Platform"/>
            <consortium name="The Broad Institute Genome Sequencing Center for Infectious Disease"/>
            <person name="Wu L."/>
            <person name="Ma J."/>
        </authorList>
    </citation>
    <scope>NUCLEOTIDE SEQUENCE [LARGE SCALE GENOMIC DNA]</scope>
    <source>
        <strain evidence="2">CGMCC 1.16305</strain>
    </source>
</reference>
<dbReference type="EMBL" id="JBHTCO010000001">
    <property type="protein sequence ID" value="MFC7391445.1"/>
    <property type="molecule type" value="Genomic_DNA"/>
</dbReference>
<evidence type="ECO:0000313" key="2">
    <source>
        <dbReference type="Proteomes" id="UP001596505"/>
    </source>
</evidence>
<sequence>MAIKKKDLPRMTLEELNNLKKFLKLNRLGIASGISMRDTKKIILEIEVDKERRKRVKY</sequence>
<name>A0ABW2PTA0_9BACL</name>
<evidence type="ECO:0008006" key="3">
    <source>
        <dbReference type="Google" id="ProtNLM"/>
    </source>
</evidence>
<proteinExistence type="predicted"/>
<dbReference type="RefSeq" id="WP_380962442.1">
    <property type="nucleotide sequence ID" value="NZ_JBHTCO010000001.1"/>
</dbReference>
<gene>
    <name evidence="1" type="ORF">ACFQRG_00270</name>
</gene>
<evidence type="ECO:0000313" key="1">
    <source>
        <dbReference type="EMBL" id="MFC7391445.1"/>
    </source>
</evidence>
<dbReference type="Proteomes" id="UP001596505">
    <property type="component" value="Unassembled WGS sequence"/>
</dbReference>
<accession>A0ABW2PTA0</accession>